<name>A0ACC0LX02_RHOML</name>
<gene>
    <name evidence="1" type="ORF">RHMOL_Rhmol11G0252800</name>
</gene>
<evidence type="ECO:0000313" key="1">
    <source>
        <dbReference type="EMBL" id="KAI8532892.1"/>
    </source>
</evidence>
<dbReference type="Proteomes" id="UP001062846">
    <property type="component" value="Chromosome 11"/>
</dbReference>
<evidence type="ECO:0000313" key="2">
    <source>
        <dbReference type="Proteomes" id="UP001062846"/>
    </source>
</evidence>
<protein>
    <submittedName>
        <fullName evidence="1">Uncharacterized protein</fullName>
    </submittedName>
</protein>
<proteinExistence type="predicted"/>
<keyword evidence="2" id="KW-1185">Reference proteome</keyword>
<sequence>MSLPFIFVYKFFDIAETGTAMFEIGARPVLPSTFRLGARHDKPQRVICTQASSFDAAHERWELVKKSSPGVMLL</sequence>
<accession>A0ACC0LX02</accession>
<reference evidence="1" key="1">
    <citation type="submission" date="2022-02" db="EMBL/GenBank/DDBJ databases">
        <title>Plant Genome Project.</title>
        <authorList>
            <person name="Zhang R.-G."/>
        </authorList>
    </citation>
    <scope>NUCLEOTIDE SEQUENCE</scope>
    <source>
        <strain evidence="1">AT1</strain>
    </source>
</reference>
<organism evidence="1 2">
    <name type="scientific">Rhododendron molle</name>
    <name type="common">Chinese azalea</name>
    <name type="synonym">Azalea mollis</name>
    <dbReference type="NCBI Taxonomy" id="49168"/>
    <lineage>
        <taxon>Eukaryota</taxon>
        <taxon>Viridiplantae</taxon>
        <taxon>Streptophyta</taxon>
        <taxon>Embryophyta</taxon>
        <taxon>Tracheophyta</taxon>
        <taxon>Spermatophyta</taxon>
        <taxon>Magnoliopsida</taxon>
        <taxon>eudicotyledons</taxon>
        <taxon>Gunneridae</taxon>
        <taxon>Pentapetalae</taxon>
        <taxon>asterids</taxon>
        <taxon>Ericales</taxon>
        <taxon>Ericaceae</taxon>
        <taxon>Ericoideae</taxon>
        <taxon>Rhodoreae</taxon>
        <taxon>Rhododendron</taxon>
    </lineage>
</organism>
<comment type="caution">
    <text evidence="1">The sequence shown here is derived from an EMBL/GenBank/DDBJ whole genome shotgun (WGS) entry which is preliminary data.</text>
</comment>
<dbReference type="EMBL" id="CM046398">
    <property type="protein sequence ID" value="KAI8532892.1"/>
    <property type="molecule type" value="Genomic_DNA"/>
</dbReference>